<evidence type="ECO:0000256" key="3">
    <source>
        <dbReference type="ARBA" id="ARBA00010780"/>
    </source>
</evidence>
<evidence type="ECO:0000256" key="2">
    <source>
        <dbReference type="ARBA" id="ARBA00004651"/>
    </source>
</evidence>
<feature type="transmembrane region" description="Helical" evidence="10">
    <location>
        <begin position="614"/>
        <end position="639"/>
    </location>
</feature>
<feature type="transmembrane region" description="Helical" evidence="10">
    <location>
        <begin position="27"/>
        <end position="48"/>
    </location>
</feature>
<keyword evidence="7 10" id="KW-1133">Transmembrane helix</keyword>
<dbReference type="GO" id="GO:0005886">
    <property type="term" value="C:plasma membrane"/>
    <property type="evidence" value="ECO:0007669"/>
    <property type="project" value="UniProtKB-SubCell"/>
</dbReference>
<dbReference type="EMBL" id="JAFIQS010000002">
    <property type="protein sequence ID" value="KAG5172971.1"/>
    <property type="molecule type" value="Genomic_DNA"/>
</dbReference>
<dbReference type="OrthoDB" id="10248838at2759"/>
<keyword evidence="6 10" id="KW-0184">Conjugation</keyword>
<proteinExistence type="inferred from homology"/>
<sequence length="1169" mass="127109">MSANWNAPPPTYDAHSSSTTLTPYLQLSHLLSLTWLAYPILSLIFVAFRLQLSLADAQNAVAGAKDDLLASCKAAEQAATSASSMPRFMAIATNKQFADAVNGSANAARATLVLALTVMEAIINFIVDIYRSTFLCFLELVVRGGLAILIGAVNELNDLIGTVTNGLRTSIQNDISTANNVIKSAIDAINKVNPFGDIKAPQITVPSLDGLQNVSLPSSFTDSLTKLNASLPSISDLKDKVESIIDTPFELLKKDINDTFAGINFQPDGLPVPELSTIKFCDNLDTSVIDDIGRDFIKTAKIGVVVLVLLALLLIGLNCLLTWYKWRCMRNHLQYTREAWISDPTMVHAKPTSSSPQITMSDHNLMMLNANSEHPLITRITNQISARFRLTPAQHTHTQWFFNYIFHAPALACFLIGFFGLLSVQIQLMAIGPLVSKYQARSQSTVSDFSSIIATSINDSMYNQSSLYANEVNGQVASIQSTINDGLFGWVNGTTTTLNATINGFYDDIQNTVTTIFGGTILESPVNEFLKCFIGGKVDAIESALTFLHDNLKIDMPRVNQTALVLSPDSVNEAAQPIAAAAIGGGTDADGNDDGGLLIRLVNSYAASLRKERVMFAIFMGLWGIVILMGLSVVLWHSVIRPMREKRSRRKWEAEQRVGLENIGPYPAGSGNEKDGNGNGGVFARSFSPLPSPRGSAFKPFWGSRSNSPAGQRVPQLSPDASQESLPRGQEASALASSEEFGAHLPPAQMERKQTGAAKLLAVGKKAVRRERLKKDGTEEELAVPLSPTLVHEPNRRANDNDTNAPWYTRIAALLSGKKQGNGDNDSSRSSGSDYWDPTAMVQADKTQDKPKLQVYTQRGIDKYGPPPPQRYQTHTWTPPNQVRAPSPPQPQTQTRGRRQSAAISWPPSPPVTHADWTRVMAPATPPQVNVSQQPAISSVAEFNFPPPPIGVPIINRERQQVVSVPNDVGPVYEDSVARAPPHVATTPILPVPLYTSFENQTQQSQQQRTPRPHPTFPQLEVAGRRRKGSSPPPPLKSPRMLQPQFALSPPPLQDKHRRASSTGTAWRVTNFVPGDATSSAHTSTASLAAMALAPKVYAGQQSKEDITTASSNLTRLLTAPRQGHARQSSSINPFITPFDDEHRVQVVDDPGAADLRKSMQTNPFVHAI</sequence>
<evidence type="ECO:0000256" key="6">
    <source>
        <dbReference type="ARBA" id="ARBA00022971"/>
    </source>
</evidence>
<gene>
    <name evidence="12" type="ORF">JR316_002476</name>
</gene>
<evidence type="ECO:0000256" key="11">
    <source>
        <dbReference type="SAM" id="MobiDB-lite"/>
    </source>
</evidence>
<reference evidence="12" key="1">
    <citation type="submission" date="2021-02" db="EMBL/GenBank/DDBJ databases">
        <title>Psilocybe cubensis genome.</title>
        <authorList>
            <person name="Mckernan K.J."/>
            <person name="Crawford S."/>
            <person name="Trippe A."/>
            <person name="Kane L.T."/>
            <person name="Mclaughlin S."/>
        </authorList>
    </citation>
    <scope>NUCLEOTIDE SEQUENCE [LARGE SCALE GENOMIC DNA]</scope>
    <source>
        <strain evidence="12">MGC-MH-2018</strain>
    </source>
</reference>
<feature type="compositionally biased region" description="Low complexity" evidence="11">
    <location>
        <begin position="1001"/>
        <end position="1010"/>
    </location>
</feature>
<dbReference type="PANTHER" id="PTHR31030">
    <property type="entry name" value="PLASMA MEMBRANE FUSION PROTEIN PRM1"/>
    <property type="match status" value="1"/>
</dbReference>
<keyword evidence="9" id="KW-0325">Glycoprotein</keyword>
<feature type="region of interest" description="Disordered" evidence="11">
    <location>
        <begin position="661"/>
        <end position="736"/>
    </location>
</feature>
<feature type="region of interest" description="Disordered" evidence="11">
    <location>
        <begin position="859"/>
        <end position="915"/>
    </location>
</feature>
<dbReference type="GO" id="GO:0032220">
    <property type="term" value="P:plasma membrane fusion involved in cytogamy"/>
    <property type="evidence" value="ECO:0007669"/>
    <property type="project" value="TreeGrafter"/>
</dbReference>
<evidence type="ECO:0000256" key="8">
    <source>
        <dbReference type="ARBA" id="ARBA00023136"/>
    </source>
</evidence>
<evidence type="ECO:0000256" key="4">
    <source>
        <dbReference type="ARBA" id="ARBA00022475"/>
    </source>
</evidence>
<comment type="similarity">
    <text evidence="3 10">Belongs to the PRM1 family.</text>
</comment>
<keyword evidence="8 10" id="KW-0472">Membrane</keyword>
<keyword evidence="4 10" id="KW-1003">Cell membrane</keyword>
<comment type="caution">
    <text evidence="10">Lacks conserved residue(s) required for the propagation of feature annotation.</text>
</comment>
<comment type="caution">
    <text evidence="12">The sequence shown here is derived from an EMBL/GenBank/DDBJ whole genome shotgun (WGS) entry which is preliminary data.</text>
</comment>
<feature type="region of interest" description="Disordered" evidence="11">
    <location>
        <begin position="999"/>
        <end position="1065"/>
    </location>
</feature>
<keyword evidence="5 10" id="KW-0812">Transmembrane</keyword>
<feature type="compositionally biased region" description="Polar residues" evidence="11">
    <location>
        <begin position="871"/>
        <end position="881"/>
    </location>
</feature>
<evidence type="ECO:0000256" key="10">
    <source>
        <dbReference type="RuleBase" id="RU366035"/>
    </source>
</evidence>
<feature type="region of interest" description="Disordered" evidence="11">
    <location>
        <begin position="816"/>
        <end position="837"/>
    </location>
</feature>
<evidence type="ECO:0000256" key="9">
    <source>
        <dbReference type="ARBA" id="ARBA00023180"/>
    </source>
</evidence>
<feature type="transmembrane region" description="Helical" evidence="10">
    <location>
        <begin position="404"/>
        <end position="424"/>
    </location>
</feature>
<feature type="compositionally biased region" description="Low complexity" evidence="11">
    <location>
        <begin position="822"/>
        <end position="834"/>
    </location>
</feature>
<dbReference type="InterPro" id="IPR026777">
    <property type="entry name" value="PRM1"/>
</dbReference>
<feature type="transmembrane region" description="Helical" evidence="10">
    <location>
        <begin position="302"/>
        <end position="324"/>
    </location>
</feature>
<evidence type="ECO:0000256" key="7">
    <source>
        <dbReference type="ARBA" id="ARBA00022989"/>
    </source>
</evidence>
<protein>
    <recommendedName>
        <fullName evidence="10">Plasma membrane fusion protein PRM1</fullName>
    </recommendedName>
</protein>
<dbReference type="GO" id="GO:0043332">
    <property type="term" value="C:mating projection tip"/>
    <property type="evidence" value="ECO:0007669"/>
    <property type="project" value="UniProtKB-UniRule"/>
</dbReference>
<comment type="subcellular location">
    <subcellularLocation>
        <location evidence="2 10">Cell membrane</location>
        <topology evidence="2 10">Multi-pass membrane protein</topology>
    </subcellularLocation>
</comment>
<accession>A0A8H8CPG6</accession>
<dbReference type="AlphaFoldDB" id="A0A8H8CPG6"/>
<evidence type="ECO:0000313" key="12">
    <source>
        <dbReference type="EMBL" id="KAG5172971.1"/>
    </source>
</evidence>
<evidence type="ECO:0000256" key="1">
    <source>
        <dbReference type="ARBA" id="ARBA00002512"/>
    </source>
</evidence>
<comment type="function">
    <text evidence="1 10">Involved in cell fusion during mating by stabilizing the plasma membrane fusion event.</text>
</comment>
<evidence type="ECO:0000256" key="5">
    <source>
        <dbReference type="ARBA" id="ARBA00022692"/>
    </source>
</evidence>
<dbReference type="PANTHER" id="PTHR31030:SF1">
    <property type="entry name" value="PLASMA MEMBRANE FUSION PROTEIN PRM1"/>
    <property type="match status" value="1"/>
</dbReference>
<organism evidence="12">
    <name type="scientific">Psilocybe cubensis</name>
    <name type="common">Psychedelic mushroom</name>
    <name type="synonym">Stropharia cubensis</name>
    <dbReference type="NCBI Taxonomy" id="181762"/>
    <lineage>
        <taxon>Eukaryota</taxon>
        <taxon>Fungi</taxon>
        <taxon>Dikarya</taxon>
        <taxon>Basidiomycota</taxon>
        <taxon>Agaricomycotina</taxon>
        <taxon>Agaricomycetes</taxon>
        <taxon>Agaricomycetidae</taxon>
        <taxon>Agaricales</taxon>
        <taxon>Agaricineae</taxon>
        <taxon>Strophariaceae</taxon>
        <taxon>Psilocybe</taxon>
    </lineage>
</organism>
<name>A0A8H8CPG6_PSICU</name>